<comment type="caution">
    <text evidence="5">The sequence shown here is derived from an EMBL/GenBank/DDBJ whole genome shotgun (WGS) entry which is preliminary data.</text>
</comment>
<feature type="compositionally biased region" description="Basic and acidic residues" evidence="1">
    <location>
        <begin position="59"/>
        <end position="70"/>
    </location>
</feature>
<dbReference type="Pfam" id="PF08284">
    <property type="entry name" value="RVP_2"/>
    <property type="match status" value="1"/>
</dbReference>
<dbReference type="GO" id="GO:0010073">
    <property type="term" value="P:meristem maintenance"/>
    <property type="evidence" value="ECO:0007669"/>
    <property type="project" value="InterPro"/>
</dbReference>
<feature type="chain" id="PRO_5033012336" description="Aminotransferase-like plant mobile domain-containing protein" evidence="3">
    <location>
        <begin position="19"/>
        <end position="998"/>
    </location>
</feature>
<reference evidence="5" key="1">
    <citation type="submission" date="2017-07" db="EMBL/GenBank/DDBJ databases">
        <title>Taro Niue Genome Assembly and Annotation.</title>
        <authorList>
            <person name="Atibalentja N."/>
            <person name="Keating K."/>
            <person name="Fields C.J."/>
        </authorList>
    </citation>
    <scope>NUCLEOTIDE SEQUENCE</scope>
    <source>
        <strain evidence="5">Niue_2</strain>
        <tissue evidence="5">Leaf</tissue>
    </source>
</reference>
<dbReference type="Proteomes" id="UP000652761">
    <property type="component" value="Unassembled WGS sequence"/>
</dbReference>
<sequence length="998" mass="111685">MLWVGAMVLWCLSRHAQVLVNLLNSQAVCGVGLRAYLLGFFESSHSKRLESSCSSHLSDPNKRDEEDHDQRHRRQRDHLSQNDAARGKRRRFGLAFALALLLLPLFGVTLSFRQESEMEKYIEEKRAAQKWSVPPFQRQDRKKAVVYQSPQRPIVASSQQAVAPQSPSFSPSDKKACTVATRKCVPSLFVYIEDRGLFGCFYLLKMKDYDAILGLDWLEEHYALVDYRGKKITFRVKFGFGVGEITFLVWPRRASSPNLIIRDRRLTANLVAAKFLSYRQPIVPLTHLDGTDITCKGSVDTPSIGVDTMLQTLRKNDEEKVNGVDTASSGVDTSPTSQRTQLTALCFRSHRDLVCDSSHSRCGLIHRAQFGVVVLRLFLESSCSRVFGVVVLQCVVLKMPRYGSFHTSFGREKRGPRKGFAVLVRAVWRLLDQGGLSIFKIRSLSRQGNCVGGGFGALEVGGRDCLTDKAGFIGLRFVTPEGGIKASCMAVQFRISVKGINLQKLTNWMIKELRKVENDEGLEKVMKGFTICLAGTLLFPSVDNVLEEVNISAVCGIWEGERLGQVVLVFLCSGLMAASLGEATSVEEEASSTTVMAEEEGETPTTVARVMVEELMEIMKEEAPVMLAEGGGALMVVEEDELAEEEGKRRCRWGGSAKGGEAAKHYPGFEPFYIDSPLIQMLRKRWDRVSRAFLLPWRHLVPSLEDVARITNLRVDGKGVIGVTYADYTEFTQDLLGLEPVGANDLGDRKMVHRVELLEVGDYRGAVYGQDSQDVERADWDLRRFLVLFLGKILLGTKGDGMHCRFLEILDELEKVGDYACGAAFLAHTITDFSSGIGRETTVGSFAPFLQWWSYYYFPLGMATEVHPDALPLARRWLPVDAHDALIETLCAQLNAKCVIEKGTSVAGASTNSNVLDPELAFLQGWDLVRKWQSREFLDARMSLGVSEHLLRKFEEHYRQGRKHAVREGRASAYSFSYLATSSEHQRNILVERYTRGE</sequence>
<dbReference type="InterPro" id="IPR021109">
    <property type="entry name" value="Peptidase_aspartic_dom_sf"/>
</dbReference>
<keyword evidence="2" id="KW-0812">Transmembrane</keyword>
<feature type="region of interest" description="Disordered" evidence="1">
    <location>
        <begin position="51"/>
        <end position="84"/>
    </location>
</feature>
<keyword evidence="3" id="KW-0732">Signal</keyword>
<name>A0A843VDG0_COLES</name>
<organism evidence="5 6">
    <name type="scientific">Colocasia esculenta</name>
    <name type="common">Wild taro</name>
    <name type="synonym">Arum esculentum</name>
    <dbReference type="NCBI Taxonomy" id="4460"/>
    <lineage>
        <taxon>Eukaryota</taxon>
        <taxon>Viridiplantae</taxon>
        <taxon>Streptophyta</taxon>
        <taxon>Embryophyta</taxon>
        <taxon>Tracheophyta</taxon>
        <taxon>Spermatophyta</taxon>
        <taxon>Magnoliopsida</taxon>
        <taxon>Liliopsida</taxon>
        <taxon>Araceae</taxon>
        <taxon>Aroideae</taxon>
        <taxon>Colocasieae</taxon>
        <taxon>Colocasia</taxon>
    </lineage>
</organism>
<feature type="domain" description="Aminotransferase-like plant mobile" evidence="4">
    <location>
        <begin position="674"/>
        <end position="882"/>
    </location>
</feature>
<accession>A0A843VDG0</accession>
<gene>
    <name evidence="5" type="ORF">Taro_027237</name>
</gene>
<keyword evidence="6" id="KW-1185">Reference proteome</keyword>
<dbReference type="Pfam" id="PF10536">
    <property type="entry name" value="PMD"/>
    <property type="match status" value="1"/>
</dbReference>
<dbReference type="EMBL" id="NMUH01001691">
    <property type="protein sequence ID" value="MQL94581.1"/>
    <property type="molecule type" value="Genomic_DNA"/>
</dbReference>
<evidence type="ECO:0000259" key="4">
    <source>
        <dbReference type="Pfam" id="PF10536"/>
    </source>
</evidence>
<evidence type="ECO:0000256" key="1">
    <source>
        <dbReference type="SAM" id="MobiDB-lite"/>
    </source>
</evidence>
<dbReference type="PANTHER" id="PTHR46033">
    <property type="entry name" value="PROTEIN MAIN-LIKE 2"/>
    <property type="match status" value="1"/>
</dbReference>
<evidence type="ECO:0000256" key="3">
    <source>
        <dbReference type="SAM" id="SignalP"/>
    </source>
</evidence>
<feature type="transmembrane region" description="Helical" evidence="2">
    <location>
        <begin position="92"/>
        <end position="112"/>
    </location>
</feature>
<keyword evidence="2" id="KW-0472">Membrane</keyword>
<protein>
    <recommendedName>
        <fullName evidence="4">Aminotransferase-like plant mobile domain-containing protein</fullName>
    </recommendedName>
</protein>
<dbReference type="OrthoDB" id="1001981at2759"/>
<dbReference type="Gene3D" id="2.40.70.10">
    <property type="entry name" value="Acid Proteases"/>
    <property type="match status" value="1"/>
</dbReference>
<evidence type="ECO:0000313" key="5">
    <source>
        <dbReference type="EMBL" id="MQL94581.1"/>
    </source>
</evidence>
<dbReference type="InterPro" id="IPR019557">
    <property type="entry name" value="AminoTfrase-like_pln_mobile"/>
</dbReference>
<evidence type="ECO:0000313" key="6">
    <source>
        <dbReference type="Proteomes" id="UP000652761"/>
    </source>
</evidence>
<evidence type="ECO:0000256" key="2">
    <source>
        <dbReference type="SAM" id="Phobius"/>
    </source>
</evidence>
<feature type="signal peptide" evidence="3">
    <location>
        <begin position="1"/>
        <end position="18"/>
    </location>
</feature>
<dbReference type="PANTHER" id="PTHR46033:SF8">
    <property type="entry name" value="PROTEIN MAINTENANCE OF MERISTEMS-LIKE"/>
    <property type="match status" value="1"/>
</dbReference>
<dbReference type="InterPro" id="IPR044824">
    <property type="entry name" value="MAIN-like"/>
</dbReference>
<dbReference type="AlphaFoldDB" id="A0A843VDG0"/>
<proteinExistence type="predicted"/>
<keyword evidence="2" id="KW-1133">Transmembrane helix</keyword>